<dbReference type="GO" id="GO:0000287">
    <property type="term" value="F:magnesium ion binding"/>
    <property type="evidence" value="ECO:0007669"/>
    <property type="project" value="UniProtKB-UniRule"/>
</dbReference>
<evidence type="ECO:0000313" key="17">
    <source>
        <dbReference type="EMBL" id="ABX44268.1"/>
    </source>
</evidence>
<dbReference type="Gene3D" id="3.40.1170.60">
    <property type="match status" value="1"/>
</dbReference>
<evidence type="ECO:0000256" key="13">
    <source>
        <dbReference type="ARBA" id="ARBA00023204"/>
    </source>
</evidence>
<keyword evidence="18" id="KW-1185">Reference proteome</keyword>
<dbReference type="GO" id="GO:0042276">
    <property type="term" value="P:error-prone translesion synthesis"/>
    <property type="evidence" value="ECO:0007669"/>
    <property type="project" value="TreeGrafter"/>
</dbReference>
<dbReference type="InterPro" id="IPR043502">
    <property type="entry name" value="DNA/RNA_pol_sf"/>
</dbReference>
<dbReference type="InterPro" id="IPR036775">
    <property type="entry name" value="DNA_pol_Y-fam_lit_finger_sf"/>
</dbReference>
<gene>
    <name evidence="15" type="primary">dinB</name>
    <name evidence="17" type="ordered locus">Cphy_3921</name>
</gene>
<evidence type="ECO:0000256" key="14">
    <source>
        <dbReference type="ARBA" id="ARBA00049244"/>
    </source>
</evidence>
<feature type="domain" description="UmuC" evidence="16">
    <location>
        <begin position="19"/>
        <end position="208"/>
    </location>
</feature>
<evidence type="ECO:0000256" key="12">
    <source>
        <dbReference type="ARBA" id="ARBA00023125"/>
    </source>
</evidence>
<evidence type="ECO:0000256" key="9">
    <source>
        <dbReference type="ARBA" id="ARBA00022763"/>
    </source>
</evidence>
<comment type="subunit">
    <text evidence="15">Monomer.</text>
</comment>
<dbReference type="eggNOG" id="COG0389">
    <property type="taxonomic scope" value="Bacteria"/>
</dbReference>
<feature type="site" description="Substrate discrimination" evidence="15">
    <location>
        <position position="28"/>
    </location>
</feature>
<comment type="function">
    <text evidence="15">Poorly processive, error-prone DNA polymerase involved in untargeted mutagenesis. Copies undamaged DNA at stalled replication forks, which arise in vivo from mismatched or misaligned primer ends. These misaligned primers can be extended by PolIV. Exhibits no 3'-5' exonuclease (proofreading) activity. May be involved in translesional synthesis, in conjunction with the beta clamp from PolIII.</text>
</comment>
<keyword evidence="10 15" id="KW-0460">Magnesium</keyword>
<dbReference type="RefSeq" id="WP_012201915.1">
    <property type="nucleotide sequence ID" value="NC_010001.1"/>
</dbReference>
<dbReference type="Pfam" id="PF11799">
    <property type="entry name" value="IMS_C"/>
    <property type="match status" value="1"/>
</dbReference>
<keyword evidence="4 15" id="KW-0963">Cytoplasm</keyword>
<dbReference type="GO" id="GO:0006261">
    <property type="term" value="P:DNA-templated DNA replication"/>
    <property type="evidence" value="ECO:0007669"/>
    <property type="project" value="UniProtKB-UniRule"/>
</dbReference>
<dbReference type="Pfam" id="PF00817">
    <property type="entry name" value="IMS"/>
    <property type="match status" value="1"/>
</dbReference>
<dbReference type="GO" id="GO:0009432">
    <property type="term" value="P:SOS response"/>
    <property type="evidence" value="ECO:0007669"/>
    <property type="project" value="TreeGrafter"/>
</dbReference>
<dbReference type="GO" id="GO:0003887">
    <property type="term" value="F:DNA-directed DNA polymerase activity"/>
    <property type="evidence" value="ECO:0007669"/>
    <property type="project" value="UniProtKB-UniRule"/>
</dbReference>
<feature type="binding site" evidence="15">
    <location>
        <position position="23"/>
    </location>
    <ligand>
        <name>Mg(2+)</name>
        <dbReference type="ChEBI" id="CHEBI:18420"/>
    </ligand>
</feature>
<dbReference type="Pfam" id="PF21999">
    <property type="entry name" value="IMS_HHH_1"/>
    <property type="match status" value="1"/>
</dbReference>
<dbReference type="GO" id="GO:0003684">
    <property type="term" value="F:damaged DNA binding"/>
    <property type="evidence" value="ECO:0007669"/>
    <property type="project" value="InterPro"/>
</dbReference>
<dbReference type="SUPFAM" id="SSF100879">
    <property type="entry name" value="Lesion bypass DNA polymerase (Y-family), little finger domain"/>
    <property type="match status" value="1"/>
</dbReference>
<keyword evidence="12 15" id="KW-0238">DNA-binding</keyword>
<evidence type="ECO:0000256" key="3">
    <source>
        <dbReference type="ARBA" id="ARBA00022457"/>
    </source>
</evidence>
<accession>A9KLV9</accession>
<dbReference type="InterPro" id="IPR053848">
    <property type="entry name" value="IMS_HHH_1"/>
</dbReference>
<dbReference type="CDD" id="cd03586">
    <property type="entry name" value="PolY_Pol_IV_kappa"/>
    <property type="match status" value="1"/>
</dbReference>
<keyword evidence="9 15" id="KW-0227">DNA damage</keyword>
<evidence type="ECO:0000256" key="2">
    <source>
        <dbReference type="ARBA" id="ARBA00010945"/>
    </source>
</evidence>
<keyword evidence="3 15" id="KW-0515">Mutator protein</keyword>
<dbReference type="GO" id="GO:0006281">
    <property type="term" value="P:DNA repair"/>
    <property type="evidence" value="ECO:0007669"/>
    <property type="project" value="UniProtKB-UniRule"/>
</dbReference>
<dbReference type="HOGENOM" id="CLU_012348_1_1_9"/>
<evidence type="ECO:0000259" key="16">
    <source>
        <dbReference type="PROSITE" id="PS50173"/>
    </source>
</evidence>
<protein>
    <recommendedName>
        <fullName evidence="15">DNA polymerase IV</fullName>
        <shortName evidence="15">Pol IV</shortName>
        <ecNumber evidence="15">2.7.7.7</ecNumber>
    </recommendedName>
</protein>
<keyword evidence="11 15" id="KW-0239">DNA-directed DNA polymerase</keyword>
<evidence type="ECO:0000256" key="5">
    <source>
        <dbReference type="ARBA" id="ARBA00022679"/>
    </source>
</evidence>
<dbReference type="InterPro" id="IPR043128">
    <property type="entry name" value="Rev_trsase/Diguanyl_cyclase"/>
</dbReference>
<dbReference type="Gene3D" id="3.30.70.270">
    <property type="match status" value="1"/>
</dbReference>
<evidence type="ECO:0000256" key="1">
    <source>
        <dbReference type="ARBA" id="ARBA00004496"/>
    </source>
</evidence>
<dbReference type="PANTHER" id="PTHR11076">
    <property type="entry name" value="DNA REPAIR POLYMERASE UMUC / TRANSFERASE FAMILY MEMBER"/>
    <property type="match status" value="1"/>
</dbReference>
<dbReference type="KEGG" id="cpy:Cphy_3921"/>
<evidence type="ECO:0000256" key="6">
    <source>
        <dbReference type="ARBA" id="ARBA00022695"/>
    </source>
</evidence>
<dbReference type="InterPro" id="IPR001126">
    <property type="entry name" value="UmuC"/>
</dbReference>
<name>A9KLV9_LACP7</name>
<evidence type="ECO:0000256" key="10">
    <source>
        <dbReference type="ARBA" id="ARBA00022842"/>
    </source>
</evidence>
<dbReference type="SUPFAM" id="SSF56672">
    <property type="entry name" value="DNA/RNA polymerases"/>
    <property type="match status" value="1"/>
</dbReference>
<feature type="binding site" evidence="15">
    <location>
        <position position="126"/>
    </location>
    <ligand>
        <name>Mg(2+)</name>
        <dbReference type="ChEBI" id="CHEBI:18420"/>
    </ligand>
</feature>
<dbReference type="Proteomes" id="UP000000370">
    <property type="component" value="Chromosome"/>
</dbReference>
<evidence type="ECO:0000256" key="4">
    <source>
        <dbReference type="ARBA" id="ARBA00022490"/>
    </source>
</evidence>
<dbReference type="InterPro" id="IPR050116">
    <property type="entry name" value="DNA_polymerase-Y"/>
</dbReference>
<dbReference type="AlphaFoldDB" id="A9KLV9"/>
<keyword evidence="5 15" id="KW-0808">Transferase</keyword>
<comment type="subcellular location">
    <subcellularLocation>
        <location evidence="1 15">Cytoplasm</location>
    </subcellularLocation>
</comment>
<evidence type="ECO:0000256" key="8">
    <source>
        <dbReference type="ARBA" id="ARBA00022723"/>
    </source>
</evidence>
<feature type="active site" evidence="15">
    <location>
        <position position="127"/>
    </location>
</feature>
<keyword evidence="6 15" id="KW-0548">Nucleotidyltransferase</keyword>
<dbReference type="PANTHER" id="PTHR11076:SF35">
    <property type="entry name" value="DNA REPAIR PROTEIN HOMOLOG YOBH"/>
    <property type="match status" value="1"/>
</dbReference>
<dbReference type="STRING" id="357809.Cphy_3921"/>
<dbReference type="EMBL" id="CP000885">
    <property type="protein sequence ID" value="ABX44268.1"/>
    <property type="molecule type" value="Genomic_DNA"/>
</dbReference>
<organism evidence="17 18">
    <name type="scientific">Lachnoclostridium phytofermentans (strain ATCC 700394 / DSM 18823 / ISDg)</name>
    <name type="common">Clostridium phytofermentans</name>
    <dbReference type="NCBI Taxonomy" id="357809"/>
    <lineage>
        <taxon>Bacteria</taxon>
        <taxon>Bacillati</taxon>
        <taxon>Bacillota</taxon>
        <taxon>Clostridia</taxon>
        <taxon>Lachnospirales</taxon>
        <taxon>Lachnospiraceae</taxon>
    </lineage>
</organism>
<dbReference type="PROSITE" id="PS50173">
    <property type="entry name" value="UMUC"/>
    <property type="match status" value="1"/>
</dbReference>
<dbReference type="Gene3D" id="1.10.150.20">
    <property type="entry name" value="5' to 3' exonuclease, C-terminal subdomain"/>
    <property type="match status" value="1"/>
</dbReference>
<dbReference type="HAMAP" id="MF_01113">
    <property type="entry name" value="DNApol_IV"/>
    <property type="match status" value="1"/>
</dbReference>
<dbReference type="GO" id="GO:0005829">
    <property type="term" value="C:cytosol"/>
    <property type="evidence" value="ECO:0007669"/>
    <property type="project" value="TreeGrafter"/>
</dbReference>
<evidence type="ECO:0000256" key="15">
    <source>
        <dbReference type="HAMAP-Rule" id="MF_01113"/>
    </source>
</evidence>
<sequence>MGRFVHILSGSVAMQEKIFFHIDVNSAFLSWEAAYRLHVLGESVDLREIPSVIGGDKENRHGIVLAKSTSAKKLKIHTGEALGAAVQKCPNLVIIPPNYQRYVKASKSLMEILHRFSPKVEQYSIDEAFVDMSGSELLYGGPVIVANNLKDLIEEELKFTVNIGVSSNKLLAKMAGELKKPNLVHTMFPEEIPKKMWPLPVGELFFVGRATEKKLFNLGIKTIGELAQTDVKILKAHFGKYGEVLYQFSHGIDESPLFVPLEANKGYGNSVTTPYDIVTMEHANLVLLSLSETVCTRLRMDGVKGQCVSVSVTTDTFQRASHQGMLFSASNTTMEVYRFACRLFKNLWDGRTPIRQMGVHTSRITKESTMQYNLFDWDRYEKLSKLDETIDSIRKRYGDDSVMRACFLNTSTYHMHGGISKEKKTGITKPLR</sequence>
<evidence type="ECO:0000256" key="7">
    <source>
        <dbReference type="ARBA" id="ARBA00022705"/>
    </source>
</evidence>
<comment type="cofactor">
    <cofactor evidence="15">
        <name>Mg(2+)</name>
        <dbReference type="ChEBI" id="CHEBI:18420"/>
    </cofactor>
    <text evidence="15">Binds 2 magnesium ions per subunit.</text>
</comment>
<reference evidence="18" key="1">
    <citation type="submission" date="2007-11" db="EMBL/GenBank/DDBJ databases">
        <title>Complete genome sequence of Clostridium phytofermentans ISDg.</title>
        <authorList>
            <person name="Leschine S.B."/>
            <person name="Warnick T.A."/>
            <person name="Blanchard J.L."/>
            <person name="Schnell D.J."/>
            <person name="Petit E.L."/>
            <person name="LaTouf W.G."/>
            <person name="Copeland A."/>
            <person name="Lucas S."/>
            <person name="Lapidus A."/>
            <person name="Barry K."/>
            <person name="Glavina del Rio T."/>
            <person name="Dalin E."/>
            <person name="Tice H."/>
            <person name="Pitluck S."/>
            <person name="Kiss H."/>
            <person name="Brettin T."/>
            <person name="Bruce D."/>
            <person name="Detter J.C."/>
            <person name="Han C."/>
            <person name="Kuske C."/>
            <person name="Schmutz J."/>
            <person name="Larimer F."/>
            <person name="Land M."/>
            <person name="Hauser L."/>
            <person name="Kyrpides N."/>
            <person name="Kim E.A."/>
            <person name="Richardson P."/>
        </authorList>
    </citation>
    <scope>NUCLEOTIDE SEQUENCE [LARGE SCALE GENOMIC DNA]</scope>
    <source>
        <strain evidence="18">ATCC 700394 / DSM 18823 / ISDg</strain>
    </source>
</reference>
<dbReference type="EC" id="2.7.7.7" evidence="15"/>
<comment type="catalytic activity">
    <reaction evidence="14 15">
        <text>DNA(n) + a 2'-deoxyribonucleoside 5'-triphosphate = DNA(n+1) + diphosphate</text>
        <dbReference type="Rhea" id="RHEA:22508"/>
        <dbReference type="Rhea" id="RHEA-COMP:17339"/>
        <dbReference type="Rhea" id="RHEA-COMP:17340"/>
        <dbReference type="ChEBI" id="CHEBI:33019"/>
        <dbReference type="ChEBI" id="CHEBI:61560"/>
        <dbReference type="ChEBI" id="CHEBI:173112"/>
        <dbReference type="EC" id="2.7.7.7"/>
    </reaction>
</comment>
<evidence type="ECO:0000313" key="18">
    <source>
        <dbReference type="Proteomes" id="UP000000370"/>
    </source>
</evidence>
<comment type="similarity">
    <text evidence="2 15">Belongs to the DNA polymerase type-Y family.</text>
</comment>
<dbReference type="Gene3D" id="3.30.1490.100">
    <property type="entry name" value="DNA polymerase, Y-family, little finger domain"/>
    <property type="match status" value="1"/>
</dbReference>
<dbReference type="InterPro" id="IPR022880">
    <property type="entry name" value="DNApol_IV"/>
</dbReference>
<evidence type="ECO:0000256" key="11">
    <source>
        <dbReference type="ARBA" id="ARBA00022932"/>
    </source>
</evidence>
<proteinExistence type="inferred from homology"/>
<keyword evidence="7 15" id="KW-0235">DNA replication</keyword>
<dbReference type="InterPro" id="IPR017961">
    <property type="entry name" value="DNA_pol_Y-fam_little_finger"/>
</dbReference>
<keyword evidence="8 15" id="KW-0479">Metal-binding</keyword>
<keyword evidence="13 15" id="KW-0234">DNA repair</keyword>